<evidence type="ECO:0000256" key="5">
    <source>
        <dbReference type="ARBA" id="ARBA00022516"/>
    </source>
</evidence>
<evidence type="ECO:0000256" key="1">
    <source>
        <dbReference type="ARBA" id="ARBA00002056"/>
    </source>
</evidence>
<dbReference type="STRING" id="314607.KB13_423"/>
<accession>B6BTV9</accession>
<dbReference type="PANTHER" id="PTHR30372:SF4">
    <property type="entry name" value="LIPID-A-DISACCHARIDE SYNTHASE, MITOCHONDRIAL-RELATED"/>
    <property type="match status" value="1"/>
</dbReference>
<keyword evidence="9" id="KW-0443">Lipid metabolism</keyword>
<dbReference type="eggNOG" id="COG0763">
    <property type="taxonomic scope" value="Bacteria"/>
</dbReference>
<evidence type="ECO:0000256" key="2">
    <source>
        <dbReference type="ARBA" id="ARBA00007868"/>
    </source>
</evidence>
<dbReference type="SUPFAM" id="SSF53756">
    <property type="entry name" value="UDP-Glycosyltransferase/glycogen phosphorylase"/>
    <property type="match status" value="1"/>
</dbReference>
<dbReference type="PANTHER" id="PTHR30372">
    <property type="entry name" value="LIPID-A-DISACCHARIDE SYNTHASE"/>
    <property type="match status" value="1"/>
</dbReference>
<dbReference type="AlphaFoldDB" id="B6BTV9"/>
<dbReference type="NCBIfam" id="TIGR00215">
    <property type="entry name" value="lpxB"/>
    <property type="match status" value="1"/>
</dbReference>
<evidence type="ECO:0000313" key="13">
    <source>
        <dbReference type="Proteomes" id="UP000004188"/>
    </source>
</evidence>
<organism evidence="12 13">
    <name type="scientific">beta proteobacterium KB13</name>
    <dbReference type="NCBI Taxonomy" id="314607"/>
    <lineage>
        <taxon>Bacteria</taxon>
        <taxon>Pseudomonadati</taxon>
        <taxon>Pseudomonadota</taxon>
        <taxon>Betaproteobacteria</taxon>
        <taxon>Nitrosomonadales</taxon>
        <taxon>OM43 clade</taxon>
    </lineage>
</organism>
<evidence type="ECO:0000256" key="4">
    <source>
        <dbReference type="ARBA" id="ARBA00020902"/>
    </source>
</evidence>
<keyword evidence="13" id="KW-1185">Reference proteome</keyword>
<evidence type="ECO:0000256" key="11">
    <source>
        <dbReference type="NCBIfam" id="TIGR00215"/>
    </source>
</evidence>
<dbReference type="GO" id="GO:0016020">
    <property type="term" value="C:membrane"/>
    <property type="evidence" value="ECO:0007669"/>
    <property type="project" value="GOC"/>
</dbReference>
<evidence type="ECO:0000256" key="10">
    <source>
        <dbReference type="ARBA" id="ARBA00048975"/>
    </source>
</evidence>
<reference evidence="13" key="1">
    <citation type="journal article" date="2012" name="Stand. Genomic Sci.">
        <title>Genome sequence of strain HIMB624, a cultured representative from the OM43 clade of marine Betaproteobacteria.</title>
        <authorList>
            <person name="Huggett M.J."/>
            <person name="Hayakawa D.H."/>
            <person name="Rappe M.S."/>
        </authorList>
    </citation>
    <scope>NUCLEOTIDE SEQUENCE [LARGE SCALE GENOMIC DNA]</scope>
    <source>
        <strain evidence="13">KB13</strain>
    </source>
</reference>
<comment type="similarity">
    <text evidence="2">Belongs to the LpxB family.</text>
</comment>
<dbReference type="GO" id="GO:0009245">
    <property type="term" value="P:lipid A biosynthetic process"/>
    <property type="evidence" value="ECO:0007669"/>
    <property type="project" value="UniProtKB-UniRule"/>
</dbReference>
<proteinExistence type="inferred from homology"/>
<dbReference type="HOGENOM" id="CLU_036577_3_0_4"/>
<protein>
    <recommendedName>
        <fullName evidence="4 11">Lipid-A-disaccharide synthase</fullName>
        <ecNumber evidence="3 11">2.4.1.182</ecNumber>
    </recommendedName>
</protein>
<keyword evidence="5" id="KW-0444">Lipid biosynthesis</keyword>
<evidence type="ECO:0000256" key="8">
    <source>
        <dbReference type="ARBA" id="ARBA00022679"/>
    </source>
</evidence>
<dbReference type="GO" id="GO:0008915">
    <property type="term" value="F:lipid-A-disaccharide synthase activity"/>
    <property type="evidence" value="ECO:0007669"/>
    <property type="project" value="UniProtKB-UniRule"/>
</dbReference>
<dbReference type="GO" id="GO:0005543">
    <property type="term" value="F:phospholipid binding"/>
    <property type="evidence" value="ECO:0007669"/>
    <property type="project" value="TreeGrafter"/>
</dbReference>
<dbReference type="EC" id="2.4.1.182" evidence="3 11"/>
<sequence length="374" mass="43141">MKIAIGIGELSGDIFAASLIQYIKSNYPNIEIIGITGPNSFKQGLLSNFNISSLSKRGFFEVLFNLRKLTKFRSKFLDYLNTEKPDIYIGIDAPDFNFFIEKKLKSKNVKVFHYVCPSVWAWRSARVTKFNSYFDHLFTIFFHEKKFLNTLGFKKHTYVGHPLANEIPFKPNYKKALDKLKIDRKRKIVALLPGSRNSEVIWNTKVLIGTAENLAKKNSNLLFLIPVTSKENLIFINKKIYNLNLQNIKIIHGHSHDILNASDIAVIASGTATLEAVFYKTPMVVFYKLSSISYWIFKLLLKSKFISLPNILSGKNIVPELIHKKANVENLSYEIERLLKQSTLRKKQIEEFKKIHKLHMSNTNELICKKLFSK</sequence>
<evidence type="ECO:0000256" key="9">
    <source>
        <dbReference type="ARBA" id="ARBA00023098"/>
    </source>
</evidence>
<dbReference type="InterPro" id="IPR003835">
    <property type="entry name" value="Glyco_trans_19"/>
</dbReference>
<dbReference type="CDD" id="cd01635">
    <property type="entry name" value="Glycosyltransferase_GTB-type"/>
    <property type="match status" value="1"/>
</dbReference>
<gene>
    <name evidence="12" type="primary">lpxB</name>
    <name evidence="12" type="ORF">KB13_423</name>
</gene>
<evidence type="ECO:0000313" key="12">
    <source>
        <dbReference type="EMBL" id="EDZ64291.1"/>
    </source>
</evidence>
<evidence type="ECO:0000256" key="6">
    <source>
        <dbReference type="ARBA" id="ARBA00022556"/>
    </source>
</evidence>
<comment type="function">
    <text evidence="1">Condensation of UDP-2,3-diacylglucosamine and 2,3-diacylglucosamine-1-phosphate to form lipid A disaccharide, a precursor of lipid A, a phosphorylated glycolipid that anchors the lipopolysaccharide to the outer membrane of the cell.</text>
</comment>
<dbReference type="EMBL" id="DS995299">
    <property type="protein sequence ID" value="EDZ64291.1"/>
    <property type="molecule type" value="Genomic_DNA"/>
</dbReference>
<keyword evidence="8 12" id="KW-0808">Transferase</keyword>
<comment type="catalytic activity">
    <reaction evidence="10">
        <text>a lipid X + a UDP-2-N,3-O-bis[(3R)-3-hydroxyacyl]-alpha-D-glucosamine = a lipid A disaccharide + UDP + H(+)</text>
        <dbReference type="Rhea" id="RHEA:67828"/>
        <dbReference type="ChEBI" id="CHEBI:15378"/>
        <dbReference type="ChEBI" id="CHEBI:58223"/>
        <dbReference type="ChEBI" id="CHEBI:137748"/>
        <dbReference type="ChEBI" id="CHEBI:176338"/>
        <dbReference type="ChEBI" id="CHEBI:176343"/>
        <dbReference type="EC" id="2.4.1.182"/>
    </reaction>
</comment>
<keyword evidence="7 12" id="KW-0328">Glycosyltransferase</keyword>
<evidence type="ECO:0000256" key="7">
    <source>
        <dbReference type="ARBA" id="ARBA00022676"/>
    </source>
</evidence>
<dbReference type="Pfam" id="PF02684">
    <property type="entry name" value="LpxB"/>
    <property type="match status" value="1"/>
</dbReference>
<keyword evidence="6" id="KW-0441">Lipid A biosynthesis</keyword>
<evidence type="ECO:0000256" key="3">
    <source>
        <dbReference type="ARBA" id="ARBA00012687"/>
    </source>
</evidence>
<dbReference type="Proteomes" id="UP000004188">
    <property type="component" value="Unassembled WGS sequence"/>
</dbReference>
<name>B6BTV9_9PROT</name>